<protein>
    <submittedName>
        <fullName evidence="6">Uncharacterized protein</fullName>
    </submittedName>
</protein>
<evidence type="ECO:0000313" key="7">
    <source>
        <dbReference type="Proteomes" id="UP000001064"/>
    </source>
</evidence>
<feature type="chain" id="PRO_5003262738" evidence="2">
    <location>
        <begin position="19"/>
        <end position="1009"/>
    </location>
</feature>
<dbReference type="Pfam" id="PF01833">
    <property type="entry name" value="TIG"/>
    <property type="match status" value="1"/>
</dbReference>
<organism evidence="6 7">
    <name type="scientific">Dictyostelium purpureum</name>
    <name type="common">Slime mold</name>
    <dbReference type="NCBI Taxonomy" id="5786"/>
    <lineage>
        <taxon>Eukaryota</taxon>
        <taxon>Amoebozoa</taxon>
        <taxon>Evosea</taxon>
        <taxon>Eumycetozoa</taxon>
        <taxon>Dictyostelia</taxon>
        <taxon>Dictyosteliales</taxon>
        <taxon>Dictyosteliaceae</taxon>
        <taxon>Dictyostelium</taxon>
    </lineage>
</organism>
<dbReference type="PANTHER" id="PTHR24032:SF8">
    <property type="entry name" value="EGF-LIKE DOMAIN-CONTAINING PROTEIN"/>
    <property type="match status" value="1"/>
</dbReference>
<dbReference type="AlphaFoldDB" id="F0ZSQ2"/>
<sequence length="1009" mass="112891">MGSLSYTLLLFFVFVIYSNNNILFSNGEVLNETEYNCAYNIINRYFPVHEDKLNYFKYDNVTGKYDFCTSLSYQKASFNCVYQQVTSIILKLSTVPDLPLTSSDFSCFSNIYSFSFEKLRFEDNFINNAFTTGRSISFSSLDSPTILNFGTGTFKNFNQFYIGALYPNISKTYSLSQVAQVNNFFIILQLDQREFGSSDIDFIEYTNDVSTDPKTKIFISPVSVLPDLSRFTLNSCTLYLYPNFQVDSFSKLSTYTNIKSLSITSYSSPLLAFPEFPSNNVFNSFSLGSKFLKPNSLISLASFQSASEISFSLVGRDFHIDQKVPFTDFPSRYSSFSFSNGNIKNIPPYDSFGSNITKIILADNLMTGGLPVYKKEYGLKTLSLIHNQLTGTIDKSYCMIENFFFMNNSFSGEVPSCFTCHSDILGDLSLMFNNFTNVSPKPPCTTIILNAETLGGGNYILYGEDIGFSASNFKVYSDGSSVAISKSISILPNNLIQFQTTLSNYTSFTINYINTVPPIYIDVVVNNQIAPEIENIINNDNEGSFTLQGRYFSNNRSALYVQIGGNDCNIQTSTFSQINCHVANYDGLSRNLTVFVKMVDQVSGIMLDPVSTNDHYASSIYIAKPDTDNKSIATIKGWFGDTHQGLSIAIGDKKCDPQENNSTTIICTFNYGGSGIVSLNITQNQKVWIGKDYYSYPLQTKPCPNGCSKNGVCSKGECQCYDGYFGFDCASKTTDDNELPKSNLTVGEDSGSISINNQKTNFDISIVRLLETDLIGNVVRNFSLKTNWDTEKNENQNTWKFSQVLFDNSSIVYYVEKSDSRKPMSFAGVDFTLEKDSVKTRVEITNYKYQSTLNTLQLILESSVSLLDNTNENNNECNDKSVNIDSNNTNFITIKKDGKKLYSRIIDHILSDDRPNFMNTKIIHQSSSSLTLSLNLPHCINCIIDPDFSVLLSSDYKSSCKSKSYILPVAIVVPVVGVALIVTTVLLIKHKQGSALLKMKLSSFFGRKY</sequence>
<dbReference type="SUPFAM" id="SSF52075">
    <property type="entry name" value="Outer arm dynein light chain 1"/>
    <property type="match status" value="1"/>
</dbReference>
<dbReference type="InterPro" id="IPR032675">
    <property type="entry name" value="LRR_dom_sf"/>
</dbReference>
<dbReference type="InParanoid" id="F0ZSQ2"/>
<dbReference type="GeneID" id="10504812"/>
<dbReference type="VEuPathDB" id="AmoebaDB:DICPUDRAFT_81174"/>
<dbReference type="InterPro" id="IPR014756">
    <property type="entry name" value="Ig_E-set"/>
</dbReference>
<name>F0ZSQ2_DICPU</name>
<feature type="domain" description="IPT/TIG" evidence="3">
    <location>
        <begin position="544"/>
        <end position="601"/>
    </location>
</feature>
<keyword evidence="2" id="KW-0732">Signal</keyword>
<feature type="transmembrane region" description="Helical" evidence="1">
    <location>
        <begin position="965"/>
        <end position="988"/>
    </location>
</feature>
<dbReference type="Gene3D" id="2.60.120.260">
    <property type="entry name" value="Galactose-binding domain-like"/>
    <property type="match status" value="1"/>
</dbReference>
<dbReference type="InterPro" id="IPR013783">
    <property type="entry name" value="Ig-like_fold"/>
</dbReference>
<keyword evidence="1" id="KW-1133">Transmembrane helix</keyword>
<dbReference type="SUPFAM" id="SSF81296">
    <property type="entry name" value="E set domains"/>
    <property type="match status" value="1"/>
</dbReference>
<dbReference type="PANTHER" id="PTHR24032">
    <property type="entry name" value="EGF-LIKE DOMAIN-CONTAINING PROTEIN-RELATED-RELATED"/>
    <property type="match status" value="1"/>
</dbReference>
<dbReference type="OrthoDB" id="26095at2759"/>
<evidence type="ECO:0000256" key="1">
    <source>
        <dbReference type="SAM" id="Phobius"/>
    </source>
</evidence>
<dbReference type="Pfam" id="PF24141">
    <property type="entry name" value="LRR_ComC"/>
    <property type="match status" value="1"/>
</dbReference>
<feature type="domain" description="ComC supersandwich" evidence="4">
    <location>
        <begin position="742"/>
        <end position="951"/>
    </location>
</feature>
<dbReference type="Proteomes" id="UP000001064">
    <property type="component" value="Unassembled WGS sequence"/>
</dbReference>
<gene>
    <name evidence="6" type="ORF">DICPUDRAFT_81174</name>
</gene>
<keyword evidence="1" id="KW-0472">Membrane</keyword>
<dbReference type="InterPro" id="IPR057013">
    <property type="entry name" value="LRR_ComC"/>
</dbReference>
<evidence type="ECO:0000259" key="3">
    <source>
        <dbReference type="Pfam" id="PF01833"/>
    </source>
</evidence>
<evidence type="ECO:0000259" key="4">
    <source>
        <dbReference type="Pfam" id="PF22933"/>
    </source>
</evidence>
<proteinExistence type="predicted"/>
<dbReference type="Gene3D" id="2.60.40.10">
    <property type="entry name" value="Immunoglobulins"/>
    <property type="match status" value="1"/>
</dbReference>
<keyword evidence="1" id="KW-0812">Transmembrane</keyword>
<accession>F0ZSQ2</accession>
<dbReference type="KEGG" id="dpp:DICPUDRAFT_81174"/>
<feature type="signal peptide" evidence="2">
    <location>
        <begin position="1"/>
        <end position="18"/>
    </location>
</feature>
<evidence type="ECO:0000313" key="6">
    <source>
        <dbReference type="EMBL" id="EGC33015.1"/>
    </source>
</evidence>
<evidence type="ECO:0000256" key="2">
    <source>
        <dbReference type="SAM" id="SignalP"/>
    </source>
</evidence>
<dbReference type="InterPro" id="IPR053331">
    <property type="entry name" value="EGF-like_comC"/>
</dbReference>
<reference evidence="7" key="1">
    <citation type="journal article" date="2011" name="Genome Biol.">
        <title>Comparative genomics of the social amoebae Dictyostelium discoideum and Dictyostelium purpureum.</title>
        <authorList>
            <consortium name="US DOE Joint Genome Institute (JGI-PGF)"/>
            <person name="Sucgang R."/>
            <person name="Kuo A."/>
            <person name="Tian X."/>
            <person name="Salerno W."/>
            <person name="Parikh A."/>
            <person name="Feasley C.L."/>
            <person name="Dalin E."/>
            <person name="Tu H."/>
            <person name="Huang E."/>
            <person name="Barry K."/>
            <person name="Lindquist E."/>
            <person name="Shapiro H."/>
            <person name="Bruce D."/>
            <person name="Schmutz J."/>
            <person name="Salamov A."/>
            <person name="Fey P."/>
            <person name="Gaudet P."/>
            <person name="Anjard C."/>
            <person name="Babu M.M."/>
            <person name="Basu S."/>
            <person name="Bushmanova Y."/>
            <person name="van der Wel H."/>
            <person name="Katoh-Kurasawa M."/>
            <person name="Dinh C."/>
            <person name="Coutinho P.M."/>
            <person name="Saito T."/>
            <person name="Elias M."/>
            <person name="Schaap P."/>
            <person name="Kay R.R."/>
            <person name="Henrissat B."/>
            <person name="Eichinger L."/>
            <person name="Rivero F."/>
            <person name="Putnam N.H."/>
            <person name="West C.M."/>
            <person name="Loomis W.F."/>
            <person name="Chisholm R.L."/>
            <person name="Shaulsky G."/>
            <person name="Strassmann J.E."/>
            <person name="Queller D.C."/>
            <person name="Kuspa A."/>
            <person name="Grigoriev I.V."/>
        </authorList>
    </citation>
    <scope>NUCLEOTIDE SEQUENCE [LARGE SCALE GENOMIC DNA]</scope>
    <source>
        <strain evidence="7">QSDP1</strain>
    </source>
</reference>
<feature type="domain" description="EGF-like" evidence="5">
    <location>
        <begin position="104"/>
        <end position="400"/>
    </location>
</feature>
<dbReference type="Pfam" id="PF22933">
    <property type="entry name" value="ComC_SSD"/>
    <property type="match status" value="1"/>
</dbReference>
<evidence type="ECO:0000259" key="5">
    <source>
        <dbReference type="Pfam" id="PF24141"/>
    </source>
</evidence>
<dbReference type="RefSeq" id="XP_003290442.1">
    <property type="nucleotide sequence ID" value="XM_003290394.1"/>
</dbReference>
<dbReference type="InterPro" id="IPR002909">
    <property type="entry name" value="IPT_dom"/>
</dbReference>
<keyword evidence="7" id="KW-1185">Reference proteome</keyword>
<dbReference type="Gene3D" id="3.80.10.10">
    <property type="entry name" value="Ribonuclease Inhibitor"/>
    <property type="match status" value="1"/>
</dbReference>
<dbReference type="InterPro" id="IPR054484">
    <property type="entry name" value="ComC_SSD"/>
</dbReference>
<dbReference type="EMBL" id="GL871162">
    <property type="protein sequence ID" value="EGC33015.1"/>
    <property type="molecule type" value="Genomic_DNA"/>
</dbReference>